<dbReference type="Proteomes" id="UP000291097">
    <property type="component" value="Unassembled WGS sequence"/>
</dbReference>
<reference evidence="1 2" key="1">
    <citation type="submission" date="2019-02" db="EMBL/GenBank/DDBJ databases">
        <title>Genomic Encyclopedia of Archaeal and Bacterial Type Strains, Phase II (KMG-II): from individual species to whole genera.</title>
        <authorList>
            <person name="Goeker M."/>
        </authorList>
    </citation>
    <scope>NUCLEOTIDE SEQUENCE [LARGE SCALE GENOMIC DNA]</scope>
    <source>
        <strain evidence="1 2">DSM 18328</strain>
    </source>
</reference>
<evidence type="ECO:0000313" key="2">
    <source>
        <dbReference type="Proteomes" id="UP000291097"/>
    </source>
</evidence>
<comment type="caution">
    <text evidence="1">The sequence shown here is derived from an EMBL/GenBank/DDBJ whole genome shotgun (WGS) entry which is preliminary data.</text>
</comment>
<sequence>MLSVLECYDRLCTQACRPDHGEDSVPLIDYDDATDMLVADAVLALEQRDVEHALTRLLERGYFYEVEDELRVTSPEEQWQRLFEEPSCILIGQRTILISSHCSLFKSVLHLATPLPELSRIDGCVLLDPLPIFFEHGLESLVDDLLDKLRERTSIIWIFNKRPKRTLEVMPMRRPIPTRGFVGCFV</sequence>
<gene>
    <name evidence="1" type="ORF">BDK88_0084</name>
</gene>
<organism evidence="1 2">
    <name type="scientific">Natrinema hispanicum</name>
    <dbReference type="NCBI Taxonomy" id="392421"/>
    <lineage>
        <taxon>Archaea</taxon>
        <taxon>Methanobacteriati</taxon>
        <taxon>Methanobacteriota</taxon>
        <taxon>Stenosarchaea group</taxon>
        <taxon>Halobacteria</taxon>
        <taxon>Halobacteriales</taxon>
        <taxon>Natrialbaceae</taxon>
        <taxon>Natrinema</taxon>
    </lineage>
</organism>
<accession>A0A482YF67</accession>
<dbReference type="AlphaFoldDB" id="A0A482YF67"/>
<name>A0A482YF67_9EURY</name>
<protein>
    <submittedName>
        <fullName evidence="1">Uncharacterized protein</fullName>
    </submittedName>
</protein>
<proteinExistence type="predicted"/>
<evidence type="ECO:0000313" key="1">
    <source>
        <dbReference type="EMBL" id="RZV12545.1"/>
    </source>
</evidence>
<dbReference type="EMBL" id="SHMP01000002">
    <property type="protein sequence ID" value="RZV12545.1"/>
    <property type="molecule type" value="Genomic_DNA"/>
</dbReference>